<evidence type="ECO:0000313" key="4">
    <source>
        <dbReference type="Proteomes" id="UP000288758"/>
    </source>
</evidence>
<sequence length="389" mass="41049">MHKAEGFFVTMAIAGLSLGAPPALAADREPLDARFQQAKPVACDVQCGDVITQHTKLTHDLSCPGTDEPALRIEGDGVVLDLGGHTVRRSSPVQQDTLGIVVTSTSMVRNGTIRGFARGVQTEGVDSLRVHKLTFADNGTAIYNYFSTTYFLITNSRFIGNDAGLGSEIDASTGTFDVRSSHFENNSLGIYLDTHAADVLDSTFIGNGLGIYCFAGGARVRSSTFARNAAVATTTVPIGGRDICDVFRFEDTLIADNASFAPAEIPIWNVVQLDMINNWIVGNDNGLTAGSFQVYIQGNTFWDNAGGLTLGDTPIVSLPQTGIIRANRFLRNDGDGLRVLPASTPTVIGNVALGNTGWGIHAPTAFDGGGNVARDNGAGNCEGIVCAPY</sequence>
<dbReference type="InterPro" id="IPR006626">
    <property type="entry name" value="PbH1"/>
</dbReference>
<dbReference type="EMBL" id="CP034669">
    <property type="protein sequence ID" value="QAT86237.1"/>
    <property type="molecule type" value="Genomic_DNA"/>
</dbReference>
<gene>
    <name evidence="3" type="ORF">EJ065_4689</name>
</gene>
<keyword evidence="1" id="KW-0732">Signal</keyword>
<feature type="signal peptide" evidence="1">
    <location>
        <begin position="1"/>
        <end position="25"/>
    </location>
</feature>
<dbReference type="SUPFAM" id="SSF51126">
    <property type="entry name" value="Pectin lyase-like"/>
    <property type="match status" value="2"/>
</dbReference>
<feature type="domain" description="Right handed beta helix" evidence="2">
    <location>
        <begin position="96"/>
        <end position="218"/>
    </location>
</feature>
<dbReference type="Proteomes" id="UP000288758">
    <property type="component" value="Chromosome"/>
</dbReference>
<dbReference type="Gene3D" id="2.160.20.10">
    <property type="entry name" value="Single-stranded right-handed beta-helix, Pectin lyase-like"/>
    <property type="match status" value="2"/>
</dbReference>
<name>A0A410RWE3_CORCK</name>
<organism evidence="3 4">
    <name type="scientific">Corallococcus coralloides</name>
    <name type="common">Myxococcus coralloides</name>
    <dbReference type="NCBI Taxonomy" id="184914"/>
    <lineage>
        <taxon>Bacteria</taxon>
        <taxon>Pseudomonadati</taxon>
        <taxon>Myxococcota</taxon>
        <taxon>Myxococcia</taxon>
        <taxon>Myxococcales</taxon>
        <taxon>Cystobacterineae</taxon>
        <taxon>Myxococcaceae</taxon>
        <taxon>Corallococcus</taxon>
    </lineage>
</organism>
<reference evidence="3 4" key="1">
    <citation type="submission" date="2018-12" db="EMBL/GenBank/DDBJ databases">
        <title>Complete Genome Sequence of the Corallopyronin A producing Myxobacterium Corallococcus coralloides B035.</title>
        <authorList>
            <person name="Bouhired S.M."/>
            <person name="Rupp O."/>
            <person name="Blom J."/>
            <person name="Schaeberle T.F."/>
            <person name="Kehraus S."/>
            <person name="Schiefer A."/>
            <person name="Pfarr K."/>
            <person name="Goesmann A."/>
            <person name="Hoerauf A."/>
            <person name="Koenig G.M."/>
        </authorList>
    </citation>
    <scope>NUCLEOTIDE SEQUENCE [LARGE SCALE GENOMIC DNA]</scope>
    <source>
        <strain evidence="3 4">B035</strain>
    </source>
</reference>
<dbReference type="InterPro" id="IPR011050">
    <property type="entry name" value="Pectin_lyase_fold/virulence"/>
</dbReference>
<dbReference type="InterPro" id="IPR012334">
    <property type="entry name" value="Pectin_lyas_fold"/>
</dbReference>
<dbReference type="SMART" id="SM00710">
    <property type="entry name" value="PbH1"/>
    <property type="match status" value="6"/>
</dbReference>
<evidence type="ECO:0000256" key="1">
    <source>
        <dbReference type="SAM" id="SignalP"/>
    </source>
</evidence>
<dbReference type="RefSeq" id="WP_128797866.1">
    <property type="nucleotide sequence ID" value="NZ_CP034669.1"/>
</dbReference>
<evidence type="ECO:0000313" key="3">
    <source>
        <dbReference type="EMBL" id="QAT86237.1"/>
    </source>
</evidence>
<dbReference type="InterPro" id="IPR039448">
    <property type="entry name" value="Beta_helix"/>
</dbReference>
<dbReference type="Pfam" id="PF13229">
    <property type="entry name" value="Beta_helix"/>
    <property type="match status" value="1"/>
</dbReference>
<accession>A0A410RWE3</accession>
<feature type="chain" id="PRO_5019561055" description="Right handed beta helix domain-containing protein" evidence="1">
    <location>
        <begin position="26"/>
        <end position="389"/>
    </location>
</feature>
<dbReference type="AlphaFoldDB" id="A0A410RWE3"/>
<evidence type="ECO:0000259" key="2">
    <source>
        <dbReference type="Pfam" id="PF13229"/>
    </source>
</evidence>
<proteinExistence type="predicted"/>
<protein>
    <recommendedName>
        <fullName evidence="2">Right handed beta helix domain-containing protein</fullName>
    </recommendedName>
</protein>